<proteinExistence type="predicted"/>
<keyword evidence="2" id="KW-1185">Reference proteome</keyword>
<organism evidence="1 2">
    <name type="scientific">Desulfolithobacter dissulfuricans</name>
    <dbReference type="NCBI Taxonomy" id="2795293"/>
    <lineage>
        <taxon>Bacteria</taxon>
        <taxon>Pseudomonadati</taxon>
        <taxon>Thermodesulfobacteriota</taxon>
        <taxon>Desulfobulbia</taxon>
        <taxon>Desulfobulbales</taxon>
        <taxon>Desulfobulbaceae</taxon>
        <taxon>Desulfolithobacter</taxon>
    </lineage>
</organism>
<dbReference type="Proteomes" id="UP001063350">
    <property type="component" value="Chromosome"/>
</dbReference>
<name>A0A915U9S7_9BACT</name>
<protein>
    <submittedName>
        <fullName evidence="1">Uncharacterized protein</fullName>
    </submittedName>
</protein>
<sequence length="175" mass="18624">MDGLVQVGDTHQGDVGEVAGDILLALAENGPLAHQHLQILLGDGRIENAQRQVGRQEDIVDPVAISYFFKQTEILFVLPFPGIIDGHDGQLHLAGGKGFDQPGGMGIEPYRGTGGIHLGGLPGVAVFRSEGGYSQHDTAISTCLVISCPVNRYADTDPLIHRGLFRHGLRSRAGI</sequence>
<dbReference type="AlphaFoldDB" id="A0A915U9S7"/>
<dbReference type="KEGG" id="ddu:GF1_10660"/>
<reference evidence="1" key="1">
    <citation type="submission" date="2020-12" db="EMBL/GenBank/DDBJ databases">
        <title>Desulfobium dissulfuricans gen. nov., sp. nov., a novel mesophilic, sulfate-reducing bacterium isolated from a deep-sea hydrothermal vent.</title>
        <authorList>
            <person name="Hashimoto Y."/>
            <person name="Tame A."/>
            <person name="Sawayama S."/>
            <person name="Miyazaki J."/>
            <person name="Takai K."/>
            <person name="Nakagawa S."/>
        </authorList>
    </citation>
    <scope>NUCLEOTIDE SEQUENCE</scope>
    <source>
        <strain evidence="1">GF1</strain>
    </source>
</reference>
<gene>
    <name evidence="1" type="ORF">GF1_10660</name>
</gene>
<accession>A0A915U9S7</accession>
<evidence type="ECO:0000313" key="1">
    <source>
        <dbReference type="EMBL" id="BCO08690.1"/>
    </source>
</evidence>
<evidence type="ECO:0000313" key="2">
    <source>
        <dbReference type="Proteomes" id="UP001063350"/>
    </source>
</evidence>
<dbReference type="EMBL" id="AP024233">
    <property type="protein sequence ID" value="BCO08690.1"/>
    <property type="molecule type" value="Genomic_DNA"/>
</dbReference>